<dbReference type="PRINTS" id="PR00412">
    <property type="entry name" value="EPOXHYDRLASE"/>
</dbReference>
<sequence>MECLREINDTRIFVDERGPADGQPLLFIHGGPGNPSWDFMASVGDLLAEQGVRVIGVDQRGVLRSDDLPAEPPLSVDLLIRDFEQLREALGVERWTIIGHSSGGAYALDYALRHPERISGLILDCPALDTDATDRYRLPRAAAMLDDVGAADAAAECRRLAGLERRLTGEDRTWEAMLPLGDRYLDLFFHDALTRARYDEVMNAAPEGLDWGKGMAHLALIGEMYTDRRPALRSLQVPSMLIHGEDDLVAPPVVVDAYRELTGGEVATVADAGHFAFVEQPSSYVEQIARFIGQQ</sequence>
<dbReference type="Proteomes" id="UP001321543">
    <property type="component" value="Chromosome"/>
</dbReference>
<evidence type="ECO:0000313" key="3">
    <source>
        <dbReference type="EMBL" id="BDZ38846.1"/>
    </source>
</evidence>
<reference evidence="4" key="1">
    <citation type="journal article" date="2019" name="Int. J. Syst. Evol. Microbiol.">
        <title>The Global Catalogue of Microorganisms (GCM) 10K type strain sequencing project: providing services to taxonomists for standard genome sequencing and annotation.</title>
        <authorList>
            <consortium name="The Broad Institute Genomics Platform"/>
            <consortium name="The Broad Institute Genome Sequencing Center for Infectious Disease"/>
            <person name="Wu L."/>
            <person name="Ma J."/>
        </authorList>
    </citation>
    <scope>NUCLEOTIDE SEQUENCE [LARGE SCALE GENOMIC DNA]</scope>
    <source>
        <strain evidence="4">NBRC 106310</strain>
    </source>
</reference>
<keyword evidence="4" id="KW-1185">Reference proteome</keyword>
<keyword evidence="1" id="KW-0378">Hydrolase</keyword>
<dbReference type="InterPro" id="IPR000639">
    <property type="entry name" value="Epox_hydrolase-like"/>
</dbReference>
<gene>
    <name evidence="3" type="primary">pip_1</name>
    <name evidence="3" type="ORF">GCM10025863_14600</name>
</gene>
<name>A0ABM8FTP9_9MICO</name>
<evidence type="ECO:0000313" key="4">
    <source>
        <dbReference type="Proteomes" id="UP001321543"/>
    </source>
</evidence>
<dbReference type="Pfam" id="PF00561">
    <property type="entry name" value="Abhydrolase_1"/>
    <property type="match status" value="1"/>
</dbReference>
<dbReference type="RefSeq" id="WP_286302728.1">
    <property type="nucleotide sequence ID" value="NZ_AP027728.1"/>
</dbReference>
<dbReference type="InterPro" id="IPR000073">
    <property type="entry name" value="AB_hydrolase_1"/>
</dbReference>
<organism evidence="3 4">
    <name type="scientific">Microbacterium suwonense</name>
    <dbReference type="NCBI Taxonomy" id="683047"/>
    <lineage>
        <taxon>Bacteria</taxon>
        <taxon>Bacillati</taxon>
        <taxon>Actinomycetota</taxon>
        <taxon>Actinomycetes</taxon>
        <taxon>Micrococcales</taxon>
        <taxon>Microbacteriaceae</taxon>
        <taxon>Microbacterium</taxon>
    </lineage>
</organism>
<dbReference type="PRINTS" id="PR00111">
    <property type="entry name" value="ABHYDROLASE"/>
</dbReference>
<dbReference type="Gene3D" id="3.40.50.1820">
    <property type="entry name" value="alpha/beta hydrolase"/>
    <property type="match status" value="1"/>
</dbReference>
<proteinExistence type="predicted"/>
<accession>A0ABM8FTP9</accession>
<dbReference type="SUPFAM" id="SSF53474">
    <property type="entry name" value="alpha/beta-Hydrolases"/>
    <property type="match status" value="1"/>
</dbReference>
<dbReference type="EMBL" id="AP027728">
    <property type="protein sequence ID" value="BDZ38846.1"/>
    <property type="molecule type" value="Genomic_DNA"/>
</dbReference>
<protein>
    <submittedName>
        <fullName evidence="3">Proline iminopeptidase</fullName>
    </submittedName>
</protein>
<dbReference type="InterPro" id="IPR050266">
    <property type="entry name" value="AB_hydrolase_sf"/>
</dbReference>
<feature type="domain" description="AB hydrolase-1" evidence="2">
    <location>
        <begin position="24"/>
        <end position="280"/>
    </location>
</feature>
<dbReference type="PANTHER" id="PTHR43798:SF31">
    <property type="entry name" value="AB HYDROLASE SUPERFAMILY PROTEIN YCLE"/>
    <property type="match status" value="1"/>
</dbReference>
<evidence type="ECO:0000256" key="1">
    <source>
        <dbReference type="ARBA" id="ARBA00022801"/>
    </source>
</evidence>
<dbReference type="PANTHER" id="PTHR43798">
    <property type="entry name" value="MONOACYLGLYCEROL LIPASE"/>
    <property type="match status" value="1"/>
</dbReference>
<evidence type="ECO:0000259" key="2">
    <source>
        <dbReference type="Pfam" id="PF00561"/>
    </source>
</evidence>
<dbReference type="InterPro" id="IPR029058">
    <property type="entry name" value="AB_hydrolase_fold"/>
</dbReference>